<dbReference type="Pfam" id="PF00763">
    <property type="entry name" value="THF_DHG_CYH"/>
    <property type="match status" value="1"/>
</dbReference>
<dbReference type="HOGENOM" id="CLU_031413_0_0_1"/>
<dbReference type="Gene3D" id="3.40.50.10860">
    <property type="entry name" value="Leucine Dehydrogenase, chain A, domain 1"/>
    <property type="match status" value="1"/>
</dbReference>
<dbReference type="GO" id="GO:0004487">
    <property type="term" value="F:methylenetetrahydrofolate dehydrogenase (NAD+) activity"/>
    <property type="evidence" value="ECO:0007669"/>
    <property type="project" value="TreeGrafter"/>
</dbReference>
<organism evidence="2 3">
    <name type="scientific">Phaeodactylum tricornutum (strain CCAP 1055/1)</name>
    <dbReference type="NCBI Taxonomy" id="556484"/>
    <lineage>
        <taxon>Eukaryota</taxon>
        <taxon>Sar</taxon>
        <taxon>Stramenopiles</taxon>
        <taxon>Ochrophyta</taxon>
        <taxon>Bacillariophyta</taxon>
        <taxon>Bacillariophyceae</taxon>
        <taxon>Bacillariophycidae</taxon>
        <taxon>Naviculales</taxon>
        <taxon>Phaeodactylaceae</taxon>
        <taxon>Phaeodactylum</taxon>
    </lineage>
</organism>
<dbReference type="GO" id="GO:0035999">
    <property type="term" value="P:tetrahydrofolate interconversion"/>
    <property type="evidence" value="ECO:0007669"/>
    <property type="project" value="TreeGrafter"/>
</dbReference>
<dbReference type="AlphaFoldDB" id="B5Y3N3"/>
<name>B5Y3N3_PHATC</name>
<sequence>MTTVSRVRTSHHVRTLSPTYHKFHRNSIVLLKRYLSGVSMDKQAEAPPDNSMSYENGSCVVDVSDLAQSMREQVRAYTARVAPERVHLAGVLARNGPHRSDSEVYAERIAETLESDGIDFTLYECIGEKPSDVSKVIREMNGRSDVHGILVFYPIFKKNSPMYGRRKGPPLKDVEGLGHNYNARWIFRARGRNRMEREVYIPCTALAVMKILQTYHPLESSVAEAQHKRWAGFRVTIVNRSEILGRPLAALLALEGASVYSVDDSSILEFMDGGRMRLRNDLTLNECLRQSAIVVTGVPSEDYCLPCDMILPETTVVNISEYANVDEAAVIHTPHIRLIPQIGKVTVAALEQNLILLHQRAMANK</sequence>
<dbReference type="GO" id="GO:0005829">
    <property type="term" value="C:cytosol"/>
    <property type="evidence" value="ECO:0007669"/>
    <property type="project" value="TreeGrafter"/>
</dbReference>
<dbReference type="OrthoDB" id="41403at2759"/>
<dbReference type="SUPFAM" id="SSF53223">
    <property type="entry name" value="Aminoacid dehydrogenase-like, N-terminal domain"/>
    <property type="match status" value="1"/>
</dbReference>
<dbReference type="InterPro" id="IPR046346">
    <property type="entry name" value="Aminoacid_DH-like_N_sf"/>
</dbReference>
<dbReference type="GO" id="GO:0009113">
    <property type="term" value="P:purine nucleobase biosynthetic process"/>
    <property type="evidence" value="ECO:0007669"/>
    <property type="project" value="TreeGrafter"/>
</dbReference>
<dbReference type="Proteomes" id="UP000000759">
    <property type="component" value="Chromosome 11"/>
</dbReference>
<feature type="domain" description="Tetrahydrofolate dehydrogenase/cyclohydrolase catalytic" evidence="1">
    <location>
        <begin position="62"/>
        <end position="175"/>
    </location>
</feature>
<keyword evidence="3" id="KW-1185">Reference proteome</keyword>
<dbReference type="STRING" id="556484.B5Y3N3"/>
<dbReference type="GO" id="GO:0004488">
    <property type="term" value="F:methylenetetrahydrofolate dehydrogenase (NADP+) activity"/>
    <property type="evidence" value="ECO:0007669"/>
    <property type="project" value="InterPro"/>
</dbReference>
<dbReference type="EMBL" id="CP001141">
    <property type="protein sequence ID" value="ACI65338.1"/>
    <property type="molecule type" value="Genomic_DNA"/>
</dbReference>
<dbReference type="PANTHER" id="PTHR48099:SF3">
    <property type="entry name" value="METHYLENETETRAHYDROFOLATE DEHYDROGENASE [NAD(+)]"/>
    <property type="match status" value="1"/>
</dbReference>
<dbReference type="PANTHER" id="PTHR48099">
    <property type="entry name" value="C-1-TETRAHYDROFOLATE SYNTHASE, CYTOPLASMIC-RELATED"/>
    <property type="match status" value="1"/>
</dbReference>
<dbReference type="GeneID" id="7204640"/>
<reference evidence="3" key="2">
    <citation type="submission" date="2008-08" db="EMBL/GenBank/DDBJ databases">
        <authorList>
            <consortium name="Diatom Consortium"/>
            <person name="Grigoriev I."/>
            <person name="Grimwood J."/>
            <person name="Kuo A."/>
            <person name="Otillar R.P."/>
            <person name="Salamov A."/>
            <person name="Detter J.C."/>
            <person name="Lindquist E."/>
            <person name="Shapiro H."/>
            <person name="Lucas S."/>
            <person name="Glavina del Rio T."/>
            <person name="Pitluck S."/>
            <person name="Rokhsar D."/>
            <person name="Bowler C."/>
        </authorList>
    </citation>
    <scope>GENOME REANNOTATION</scope>
    <source>
        <strain evidence="3">CCAP 1055/1</strain>
    </source>
</reference>
<dbReference type="PaxDb" id="2850-Phatr28181"/>
<proteinExistence type="predicted"/>
<dbReference type="RefSeq" id="XP_002185868.1">
    <property type="nucleotide sequence ID" value="XM_002185832.1"/>
</dbReference>
<evidence type="ECO:0000313" key="3">
    <source>
        <dbReference type="Proteomes" id="UP000000759"/>
    </source>
</evidence>
<evidence type="ECO:0000259" key="1">
    <source>
        <dbReference type="Pfam" id="PF00763"/>
    </source>
</evidence>
<dbReference type="KEGG" id="pti:PHATR_28181"/>
<reference evidence="2 3" key="1">
    <citation type="journal article" date="2008" name="Nature">
        <title>The Phaeodactylum genome reveals the evolutionary history of diatom genomes.</title>
        <authorList>
            <person name="Bowler C."/>
            <person name="Allen A.E."/>
            <person name="Badger J.H."/>
            <person name="Grimwood J."/>
            <person name="Jabbari K."/>
            <person name="Kuo A."/>
            <person name="Maheswari U."/>
            <person name="Martens C."/>
            <person name="Maumus F."/>
            <person name="Otillar R.P."/>
            <person name="Rayko E."/>
            <person name="Salamov A."/>
            <person name="Vandepoele K."/>
            <person name="Beszteri B."/>
            <person name="Gruber A."/>
            <person name="Heijde M."/>
            <person name="Katinka M."/>
            <person name="Mock T."/>
            <person name="Valentin K."/>
            <person name="Verret F."/>
            <person name="Berges J.A."/>
            <person name="Brownlee C."/>
            <person name="Cadoret J.P."/>
            <person name="Chiovitti A."/>
            <person name="Choi C.J."/>
            <person name="Coesel S."/>
            <person name="De Martino A."/>
            <person name="Detter J.C."/>
            <person name="Durkin C."/>
            <person name="Falciatore A."/>
            <person name="Fournet J."/>
            <person name="Haruta M."/>
            <person name="Huysman M.J."/>
            <person name="Jenkins B.D."/>
            <person name="Jiroutova K."/>
            <person name="Jorgensen R.E."/>
            <person name="Joubert Y."/>
            <person name="Kaplan A."/>
            <person name="Kroger N."/>
            <person name="Kroth P.G."/>
            <person name="La Roche J."/>
            <person name="Lindquist E."/>
            <person name="Lommer M."/>
            <person name="Martin-Jezequel V."/>
            <person name="Lopez P.J."/>
            <person name="Lucas S."/>
            <person name="Mangogna M."/>
            <person name="McGinnis K."/>
            <person name="Medlin L.K."/>
            <person name="Montsant A."/>
            <person name="Oudot-Le Secq M.P."/>
            <person name="Napoli C."/>
            <person name="Obornik M."/>
            <person name="Parker M.S."/>
            <person name="Petit J.L."/>
            <person name="Porcel B.M."/>
            <person name="Poulsen N."/>
            <person name="Robison M."/>
            <person name="Rychlewski L."/>
            <person name="Rynearson T.A."/>
            <person name="Schmutz J."/>
            <person name="Shapiro H."/>
            <person name="Siaut M."/>
            <person name="Stanley M."/>
            <person name="Sussman M.R."/>
            <person name="Taylor A.R."/>
            <person name="Vardi A."/>
            <person name="von Dassow P."/>
            <person name="Vyverman W."/>
            <person name="Willis A."/>
            <person name="Wyrwicz L.S."/>
            <person name="Rokhsar D.S."/>
            <person name="Weissenbach J."/>
            <person name="Armbrust E.V."/>
            <person name="Green B.R."/>
            <person name="Van de Peer Y."/>
            <person name="Grigoriev I.V."/>
        </authorList>
    </citation>
    <scope>NUCLEOTIDE SEQUENCE [LARGE SCALE GENOMIC DNA]</scope>
    <source>
        <strain evidence="2 3">CCAP 1055/1</strain>
    </source>
</reference>
<dbReference type="InParanoid" id="B5Y3N3"/>
<protein>
    <recommendedName>
        <fullName evidence="1">Tetrahydrofolate dehydrogenase/cyclohydrolase catalytic domain-containing protein</fullName>
    </recommendedName>
</protein>
<accession>B5Y3N3</accession>
<dbReference type="SUPFAM" id="SSF51735">
    <property type="entry name" value="NAD(P)-binding Rossmann-fold domains"/>
    <property type="match status" value="1"/>
</dbReference>
<dbReference type="GO" id="GO:0004477">
    <property type="term" value="F:methenyltetrahydrofolate cyclohydrolase activity"/>
    <property type="evidence" value="ECO:0007669"/>
    <property type="project" value="TreeGrafter"/>
</dbReference>
<gene>
    <name evidence="2" type="ORF">PHATR_28181</name>
</gene>
<dbReference type="Gene3D" id="3.40.50.720">
    <property type="entry name" value="NAD(P)-binding Rossmann-like Domain"/>
    <property type="match status" value="1"/>
</dbReference>
<evidence type="ECO:0000313" key="2">
    <source>
        <dbReference type="EMBL" id="ACI65338.1"/>
    </source>
</evidence>
<dbReference type="InterPro" id="IPR020630">
    <property type="entry name" value="THF_DH/CycHdrlase_cat_dom"/>
</dbReference>
<dbReference type="InterPro" id="IPR036291">
    <property type="entry name" value="NAD(P)-bd_dom_sf"/>
</dbReference>
<dbReference type="eggNOG" id="KOG0089">
    <property type="taxonomic scope" value="Eukaryota"/>
</dbReference>